<evidence type="ECO:0000313" key="6">
    <source>
        <dbReference type="Proteomes" id="UP000515159"/>
    </source>
</evidence>
<evidence type="ECO:0000313" key="8">
    <source>
        <dbReference type="RefSeq" id="XP_033804267.1"/>
    </source>
</evidence>
<dbReference type="GO" id="GO:0005634">
    <property type="term" value="C:nucleus"/>
    <property type="evidence" value="ECO:0007669"/>
    <property type="project" value="TreeGrafter"/>
</dbReference>
<protein>
    <submittedName>
        <fullName evidence="7 8">X-ray radiation resistance-associated protein 1 isoform X1</fullName>
    </submittedName>
</protein>
<feature type="region of interest" description="Disordered" evidence="5">
    <location>
        <begin position="641"/>
        <end position="663"/>
    </location>
</feature>
<dbReference type="GO" id="GO:0005737">
    <property type="term" value="C:cytoplasm"/>
    <property type="evidence" value="ECO:0007669"/>
    <property type="project" value="UniProtKB-SubCell"/>
</dbReference>
<dbReference type="AlphaFoldDB" id="A0A6P8RHH6"/>
<feature type="compositionally biased region" description="Basic residues" evidence="5">
    <location>
        <begin position="648"/>
        <end position="658"/>
    </location>
</feature>
<dbReference type="RefSeq" id="XP_033804266.1">
    <property type="nucleotide sequence ID" value="XM_033948375.1"/>
</dbReference>
<keyword evidence="6" id="KW-1185">Reference proteome</keyword>
<dbReference type="RefSeq" id="XP_033804267.1">
    <property type="nucleotide sequence ID" value="XM_033948376.1"/>
</dbReference>
<dbReference type="InterPro" id="IPR001611">
    <property type="entry name" value="Leu-rich_rpt"/>
</dbReference>
<dbReference type="PANTHER" id="PTHR22710">
    <property type="entry name" value="X-RAY RADIATION RESISTANCE ASSOCIATED PROTEIN 1 XRRA1"/>
    <property type="match status" value="1"/>
</dbReference>
<evidence type="ECO:0000313" key="9">
    <source>
        <dbReference type="RefSeq" id="XP_033804268.1"/>
    </source>
</evidence>
<dbReference type="PROSITE" id="PS51450">
    <property type="entry name" value="LRR"/>
    <property type="match status" value="1"/>
</dbReference>
<evidence type="ECO:0000256" key="5">
    <source>
        <dbReference type="SAM" id="MobiDB-lite"/>
    </source>
</evidence>
<evidence type="ECO:0000256" key="1">
    <source>
        <dbReference type="ARBA" id="ARBA00004496"/>
    </source>
</evidence>
<evidence type="ECO:0000313" key="7">
    <source>
        <dbReference type="RefSeq" id="XP_033804266.1"/>
    </source>
</evidence>
<feature type="region of interest" description="Disordered" evidence="5">
    <location>
        <begin position="298"/>
        <end position="317"/>
    </location>
</feature>
<dbReference type="InterPro" id="IPR003591">
    <property type="entry name" value="Leu-rich_rpt_typical-subtyp"/>
</dbReference>
<name>A0A6P8RHH6_GEOSA</name>
<dbReference type="InterPro" id="IPR025875">
    <property type="entry name" value="Leu-rich_rpt_4"/>
</dbReference>
<keyword evidence="4" id="KW-0677">Repeat</keyword>
<evidence type="ECO:0000256" key="3">
    <source>
        <dbReference type="ARBA" id="ARBA00022614"/>
    </source>
</evidence>
<reference evidence="7 8" key="1">
    <citation type="submission" date="2025-04" db="UniProtKB">
        <authorList>
            <consortium name="RefSeq"/>
        </authorList>
    </citation>
    <scope>IDENTIFICATION</scope>
</reference>
<dbReference type="Proteomes" id="UP000515159">
    <property type="component" value="Chromosome 6"/>
</dbReference>
<dbReference type="GeneID" id="117362259"/>
<dbReference type="OrthoDB" id="1687175at2759"/>
<evidence type="ECO:0000256" key="4">
    <source>
        <dbReference type="ARBA" id="ARBA00022737"/>
    </source>
</evidence>
<feature type="region of interest" description="Disordered" evidence="5">
    <location>
        <begin position="351"/>
        <end position="371"/>
    </location>
</feature>
<dbReference type="Gene3D" id="3.80.10.10">
    <property type="entry name" value="Ribonuclease Inhibitor"/>
    <property type="match status" value="2"/>
</dbReference>
<dbReference type="KEGG" id="gsh:117362259"/>
<dbReference type="RefSeq" id="XP_033804268.1">
    <property type="nucleotide sequence ID" value="XM_033948377.1"/>
</dbReference>
<proteinExistence type="predicted"/>
<dbReference type="SUPFAM" id="SSF52058">
    <property type="entry name" value="L domain-like"/>
    <property type="match status" value="1"/>
</dbReference>
<keyword evidence="3" id="KW-0433">Leucine-rich repeat</keyword>
<organism evidence="6 9">
    <name type="scientific">Geotrypetes seraphini</name>
    <name type="common">Gaboon caecilian</name>
    <name type="synonym">Caecilia seraphini</name>
    <dbReference type="NCBI Taxonomy" id="260995"/>
    <lineage>
        <taxon>Eukaryota</taxon>
        <taxon>Metazoa</taxon>
        <taxon>Chordata</taxon>
        <taxon>Craniata</taxon>
        <taxon>Vertebrata</taxon>
        <taxon>Euteleostomi</taxon>
        <taxon>Amphibia</taxon>
        <taxon>Gymnophiona</taxon>
        <taxon>Geotrypetes</taxon>
    </lineage>
</organism>
<dbReference type="CTD" id="143570"/>
<dbReference type="InterPro" id="IPR032675">
    <property type="entry name" value="LRR_dom_sf"/>
</dbReference>
<accession>A0A6P8RHH6</accession>
<evidence type="ECO:0000256" key="2">
    <source>
        <dbReference type="ARBA" id="ARBA00022490"/>
    </source>
</evidence>
<dbReference type="Pfam" id="PF12799">
    <property type="entry name" value="LRR_4"/>
    <property type="match status" value="1"/>
</dbReference>
<gene>
    <name evidence="7 8 9" type="primary">XRRA1</name>
</gene>
<keyword evidence="2" id="KW-0963">Cytoplasm</keyword>
<sequence length="817" mass="93222">MSTAWFYLNENGSFPTNCLPARKYLQHRGEVSDYWKVAHRALQQHSFNTVICSIKSEKSLLEISHQKATHKTSKENSFEEVKLKRNTLDFLFVMKTTCVNSPSDLYSLDVKDKNLTSANEEDFKQFDCVVYINATENRLTLEVFRTFSALRELDLSMNRIRKIKVSKEDFPHLEFLDISYNFLTSEDFLSLSVLPRLRILYLTGNGLASLPPEMAFSESKFPSLEILKLDNNKLSNPSVFVVLATLINLKQLYLDHNGLSKVPYLQPVQTALSSFQRPVFSNTNPNEDEFHCAPDFSDEGQAREQQSDAASSYKVVSDDINSSEDHQILNTPNCTKDEQAWNFFSRPVSDSITRSEDESQDSPDCSKDQERGQLQYDDVSDEGIMFQEDGINCMKLRRKCSNRTEVVFTFRSNAPLKNPVLKPSFVDNNGSFLVNFITEARIALKHLSPPMEPPFPKLNFLSLSGNKFANEKNLIAVALFPSLSELVIHGNPLVTLRSGDSPLLTSFLQDQLGINLIRRKSSEKEKLHIAIPVKEHRKVETYIPKIPKLPLMLEAPQHCYQDFPSVRSKFIGFGKESQLSVGHFSPIRSSWKEQCEETYENILEPGRHHKAHDKKTQDFIADPVEEEGSVEPVFMTQVSDLPDAPCKPQRKKSKKVKKESKEETIPEKYRGYEELLDAKVDPEFAEPVGILGNVRALEQALKNLCVYRDPKAKLHCIQKPYIPKEKKPRRLPAAPPRKSKAEVLDEILTNMKNAKHFTEIPLAPLLKKMAPRKEHGEALTLLKEVQAEYGKILEYSLKRAKKLQMLSFDIPLTTMDL</sequence>
<dbReference type="PANTHER" id="PTHR22710:SF2">
    <property type="entry name" value="X-RAY RADIATION RESISTANCE-ASSOCIATED PROTEIN 1"/>
    <property type="match status" value="1"/>
</dbReference>
<dbReference type="SMART" id="SM00369">
    <property type="entry name" value="LRR_TYP"/>
    <property type="match status" value="5"/>
</dbReference>
<comment type="subcellular location">
    <subcellularLocation>
        <location evidence="1">Cytoplasm</location>
    </subcellularLocation>
</comment>